<dbReference type="Proteomes" id="UP000317557">
    <property type="component" value="Unassembled WGS sequence"/>
</dbReference>
<dbReference type="InterPro" id="IPR011041">
    <property type="entry name" value="Quinoprot_gluc/sorb_DH_b-prop"/>
</dbReference>
<dbReference type="PANTHER" id="PTHR19328">
    <property type="entry name" value="HEDGEHOG-INTERACTING PROTEIN"/>
    <property type="match status" value="1"/>
</dbReference>
<organism evidence="4 5">
    <name type="scientific">Gracilimonas mengyeensis</name>
    <dbReference type="NCBI Taxonomy" id="1302730"/>
    <lineage>
        <taxon>Bacteria</taxon>
        <taxon>Pseudomonadati</taxon>
        <taxon>Balneolota</taxon>
        <taxon>Balneolia</taxon>
        <taxon>Balneolales</taxon>
        <taxon>Balneolaceae</taxon>
        <taxon>Gracilimonas</taxon>
    </lineage>
</organism>
<dbReference type="Pfam" id="PF18962">
    <property type="entry name" value="Por_Secre_tail"/>
    <property type="match status" value="1"/>
</dbReference>
<dbReference type="EMBL" id="FXTP01000002">
    <property type="protein sequence ID" value="SMO42654.1"/>
    <property type="molecule type" value="Genomic_DNA"/>
</dbReference>
<dbReference type="Gene3D" id="2.60.40.4070">
    <property type="match status" value="1"/>
</dbReference>
<feature type="domain" description="Secretion system C-terminal sorting" evidence="3">
    <location>
        <begin position="486"/>
        <end position="559"/>
    </location>
</feature>
<dbReference type="RefSeq" id="WP_142453088.1">
    <property type="nucleotide sequence ID" value="NZ_FXTP01000002.1"/>
</dbReference>
<dbReference type="InterPro" id="IPR026444">
    <property type="entry name" value="Secre_tail"/>
</dbReference>
<sequence length="567" mass="62366">MRKYILWSLFVLIPTLITAQNQSPQVHDSSLGLRAVAQTPSAPVKIAHNPTDGYLYVLTQSSGIHRVDVEANTITQVQTASELGIEDAQGLTISSDGTFYLVGNNPDTENATNIVYIKRGVIDGDAWTWSTVATTAPYPLSNTDFDHIMNEIKIGPNDEYLYINSGSRTDHGEEQAVWGEGYPDEGLYPGTREVPLTAKILKVPADSTDLFLENDLNYLNANGYIFAEGTRNSFGLAFDGEGRLFSADNAGERDDPGEFNWLQEGKHYGFPWRIGGNDTPMQFEGYNPEEDLLLSTDSRDAIFYNDPDYPAPPEDLEFTEPILNYGPDGVNYKDAETGEVLDASAQDTAIASFTGHRSSLGLVFDADSALSGNYTGDGFVLAFTGGNDPYFLLQHMNDPGEDLLHLELTPSGDTFTMNSTRIASGFLNPIDSEIVGDKIYVLEFKNSWLNGWSQTHIWEVDFSGMSTSINETSPTPPPAFALDQNYPNPFNPVTVITYKLPVKSEVTLEVFDIAGRKVTTLLDQPQFAGTHTVNFDAGHLSSGVYFYKLSVTGSQSFTKVRKMTLLK</sequence>
<dbReference type="InterPro" id="IPR012938">
    <property type="entry name" value="Glc/Sorbosone_DH"/>
</dbReference>
<keyword evidence="1" id="KW-0732">Signal</keyword>
<dbReference type="OrthoDB" id="1081439at2"/>
<proteinExistence type="predicted"/>
<evidence type="ECO:0000259" key="3">
    <source>
        <dbReference type="Pfam" id="PF18962"/>
    </source>
</evidence>
<dbReference type="InterPro" id="IPR011042">
    <property type="entry name" value="6-blade_b-propeller_TolB-like"/>
</dbReference>
<feature type="domain" description="Glucose/Sorbosone dehydrogenase" evidence="2">
    <location>
        <begin position="74"/>
        <end position="274"/>
    </location>
</feature>
<gene>
    <name evidence="4" type="ORF">SAMN06265219_10265</name>
</gene>
<dbReference type="Gene3D" id="2.120.10.30">
    <property type="entry name" value="TolB, C-terminal domain"/>
    <property type="match status" value="1"/>
</dbReference>
<accession>A0A521B6B9</accession>
<dbReference type="Pfam" id="PF07995">
    <property type="entry name" value="GSDH"/>
    <property type="match status" value="1"/>
</dbReference>
<feature type="chain" id="PRO_5022112699" evidence="1">
    <location>
        <begin position="20"/>
        <end position="567"/>
    </location>
</feature>
<dbReference type="AlphaFoldDB" id="A0A521B6B9"/>
<dbReference type="NCBIfam" id="TIGR04183">
    <property type="entry name" value="Por_Secre_tail"/>
    <property type="match status" value="1"/>
</dbReference>
<name>A0A521B6B9_9BACT</name>
<evidence type="ECO:0000259" key="2">
    <source>
        <dbReference type="Pfam" id="PF07995"/>
    </source>
</evidence>
<protein>
    <submittedName>
        <fullName evidence="4">Por secretion system C-terminal sorting domain-containing protein</fullName>
    </submittedName>
</protein>
<feature type="signal peptide" evidence="1">
    <location>
        <begin position="1"/>
        <end position="19"/>
    </location>
</feature>
<evidence type="ECO:0000313" key="5">
    <source>
        <dbReference type="Proteomes" id="UP000317557"/>
    </source>
</evidence>
<keyword evidence="5" id="KW-1185">Reference proteome</keyword>
<dbReference type="SUPFAM" id="SSF50952">
    <property type="entry name" value="Soluble quinoprotein glucose dehydrogenase"/>
    <property type="match status" value="1"/>
</dbReference>
<reference evidence="4 5" key="1">
    <citation type="submission" date="2017-05" db="EMBL/GenBank/DDBJ databases">
        <authorList>
            <person name="Varghese N."/>
            <person name="Submissions S."/>
        </authorList>
    </citation>
    <scope>NUCLEOTIDE SEQUENCE [LARGE SCALE GENOMIC DNA]</scope>
    <source>
        <strain evidence="4 5">DSM 21985</strain>
    </source>
</reference>
<evidence type="ECO:0000313" key="4">
    <source>
        <dbReference type="EMBL" id="SMO42654.1"/>
    </source>
</evidence>
<evidence type="ECO:0000256" key="1">
    <source>
        <dbReference type="SAM" id="SignalP"/>
    </source>
</evidence>